<dbReference type="EMBL" id="UGZE01000001">
    <property type="protein sequence ID" value="SUJ10868.1"/>
    <property type="molecule type" value="Genomic_DNA"/>
</dbReference>
<dbReference type="InterPro" id="IPR008523">
    <property type="entry name" value="DUF805"/>
</dbReference>
<dbReference type="Proteomes" id="UP000254956">
    <property type="component" value="Unassembled WGS sequence"/>
</dbReference>
<proteinExistence type="predicted"/>
<feature type="transmembrane region" description="Helical" evidence="1">
    <location>
        <begin position="113"/>
        <end position="133"/>
    </location>
</feature>
<evidence type="ECO:0000313" key="4">
    <source>
        <dbReference type="Proteomes" id="UP000254956"/>
    </source>
</evidence>
<keyword evidence="1" id="KW-0472">Membrane</keyword>
<dbReference type="Pfam" id="PF05656">
    <property type="entry name" value="DUF805"/>
    <property type="match status" value="1"/>
</dbReference>
<dbReference type="PANTHER" id="PTHR34980:SF2">
    <property type="entry name" value="INNER MEMBRANE PROTEIN YHAH-RELATED"/>
    <property type="match status" value="1"/>
</dbReference>
<dbReference type="Proteomes" id="UP000321598">
    <property type="component" value="Unassembled WGS sequence"/>
</dbReference>
<keyword evidence="1" id="KW-0812">Transmembrane</keyword>
<dbReference type="OrthoDB" id="2285053at2"/>
<dbReference type="STRING" id="1212545.SARL_06589"/>
<keyword evidence="1" id="KW-1133">Transmembrane helix</keyword>
<organism evidence="3 4">
    <name type="scientific">Staphylococcus arlettae</name>
    <dbReference type="NCBI Taxonomy" id="29378"/>
    <lineage>
        <taxon>Bacteria</taxon>
        <taxon>Bacillati</taxon>
        <taxon>Bacillota</taxon>
        <taxon>Bacilli</taxon>
        <taxon>Bacillales</taxon>
        <taxon>Staphylococcaceae</taxon>
        <taxon>Staphylococcus</taxon>
    </lineage>
</organism>
<name>A0A380C0W4_9STAP</name>
<gene>
    <name evidence="3" type="ORF">NCTC12413_00534</name>
    <name evidence="2" type="ORF">SAR03_13940</name>
</gene>
<feature type="transmembrane region" description="Helical" evidence="1">
    <location>
        <begin position="88"/>
        <end position="107"/>
    </location>
</feature>
<protein>
    <submittedName>
        <fullName evidence="3">Membrane protein</fullName>
    </submittedName>
</protein>
<dbReference type="AlphaFoldDB" id="A0A380C0W4"/>
<evidence type="ECO:0000313" key="3">
    <source>
        <dbReference type="EMBL" id="SUJ10868.1"/>
    </source>
</evidence>
<dbReference type="GO" id="GO:0005886">
    <property type="term" value="C:plasma membrane"/>
    <property type="evidence" value="ECO:0007669"/>
    <property type="project" value="TreeGrafter"/>
</dbReference>
<evidence type="ECO:0000256" key="1">
    <source>
        <dbReference type="SAM" id="Phobius"/>
    </source>
</evidence>
<dbReference type="RefSeq" id="WP_103388750.1">
    <property type="nucleotide sequence ID" value="NZ_BKAV01000013.1"/>
</dbReference>
<keyword evidence="5" id="KW-1185">Reference proteome</keyword>
<reference evidence="2 5" key="2">
    <citation type="submission" date="2019-07" db="EMBL/GenBank/DDBJ databases">
        <title>Whole genome shotgun sequence of Staphylococcus arlettae NBRC 109765.</title>
        <authorList>
            <person name="Hosoyama A."/>
            <person name="Uohara A."/>
            <person name="Ohji S."/>
            <person name="Ichikawa N."/>
        </authorList>
    </citation>
    <scope>NUCLEOTIDE SEQUENCE [LARGE SCALE GENOMIC DNA]</scope>
    <source>
        <strain evidence="2 5">NBRC 109765</strain>
    </source>
</reference>
<sequence>MVEAYTDFWKRYIDFKSKSNRTEFWVPVLVHILVIFILSLIGAITFVTGLLVIAIIIFSVIALFLLANIVPMIAITMRRFYDAGRKRMTALMLILITLIGDIIFDIIQIDSLAILMNIITLISTIILIVITLLPTKPTPEAQLKWI</sequence>
<feature type="transmembrane region" description="Helical" evidence="1">
    <location>
        <begin position="50"/>
        <end position="76"/>
    </location>
</feature>
<feature type="transmembrane region" description="Helical" evidence="1">
    <location>
        <begin position="24"/>
        <end position="44"/>
    </location>
</feature>
<reference evidence="3 4" key="1">
    <citation type="submission" date="2018-06" db="EMBL/GenBank/DDBJ databases">
        <authorList>
            <consortium name="Pathogen Informatics"/>
            <person name="Doyle S."/>
        </authorList>
    </citation>
    <scope>NUCLEOTIDE SEQUENCE [LARGE SCALE GENOMIC DNA]</scope>
    <source>
        <strain evidence="3 4">NCTC12413</strain>
    </source>
</reference>
<dbReference type="EMBL" id="BKAV01000013">
    <property type="protein sequence ID" value="GEQ00357.1"/>
    <property type="molecule type" value="Genomic_DNA"/>
</dbReference>
<dbReference type="PANTHER" id="PTHR34980">
    <property type="entry name" value="INNER MEMBRANE PROTEIN-RELATED-RELATED"/>
    <property type="match status" value="1"/>
</dbReference>
<evidence type="ECO:0000313" key="2">
    <source>
        <dbReference type="EMBL" id="GEQ00357.1"/>
    </source>
</evidence>
<accession>A0A380C0W4</accession>
<evidence type="ECO:0000313" key="5">
    <source>
        <dbReference type="Proteomes" id="UP000321598"/>
    </source>
</evidence>